<dbReference type="Gene3D" id="3.30.210.10">
    <property type="entry name" value="DNA polymerase, thumb domain"/>
    <property type="match status" value="1"/>
</dbReference>
<keyword evidence="11 25" id="KW-0227">DNA damage</keyword>
<evidence type="ECO:0000256" key="17">
    <source>
        <dbReference type="ARBA" id="ARBA00023204"/>
    </source>
</evidence>
<dbReference type="Pfam" id="PF14716">
    <property type="entry name" value="HHH_8"/>
    <property type="match status" value="1"/>
</dbReference>
<comment type="similarity">
    <text evidence="25">Belongs to the DNA polymerase type-X family.</text>
</comment>
<evidence type="ECO:0000256" key="18">
    <source>
        <dbReference type="ARBA" id="ARBA00023239"/>
    </source>
</evidence>
<evidence type="ECO:0000256" key="19">
    <source>
        <dbReference type="ARBA" id="ARBA00023242"/>
    </source>
</evidence>
<dbReference type="InterPro" id="IPR022312">
    <property type="entry name" value="DNA_pol_X"/>
</dbReference>
<dbReference type="AlphaFoldDB" id="A0A9N9QQK7"/>
<dbReference type="PANTHER" id="PTHR11276:SF42">
    <property type="entry name" value="DNA POLYMERASE BETA"/>
    <property type="match status" value="1"/>
</dbReference>
<dbReference type="CDD" id="cd00141">
    <property type="entry name" value="NT_POLXc"/>
    <property type="match status" value="1"/>
</dbReference>
<keyword evidence="4" id="KW-0488">Methylation</keyword>
<dbReference type="PRINTS" id="PR00869">
    <property type="entry name" value="DNAPOLX"/>
</dbReference>
<keyword evidence="12" id="KW-0460">Magnesium</keyword>
<protein>
    <recommendedName>
        <fullName evidence="25">DNA polymerase</fullName>
        <ecNumber evidence="25">2.7.7.7</ecNumber>
    </recommendedName>
</protein>
<gene>
    <name evidence="28" type="ORF">CEUTPL_LOCUS10653</name>
</gene>
<comment type="catalytic activity">
    <reaction evidence="21">
        <text>a 5'-end 2'-deoxyribose-2'-deoxyribonucleotide-DNA = (2E,4S)-4-hydroxypenten-2-al-5-phosphate + a 5'-end 5'-phospho-2'-deoxyribonucleoside-DNA + H(+)</text>
        <dbReference type="Rhea" id="RHEA:76255"/>
        <dbReference type="Rhea" id="RHEA-COMP:13180"/>
        <dbReference type="Rhea" id="RHEA-COMP:18657"/>
        <dbReference type="ChEBI" id="CHEBI:15378"/>
        <dbReference type="ChEBI" id="CHEBI:136412"/>
        <dbReference type="ChEBI" id="CHEBI:195194"/>
        <dbReference type="ChEBI" id="CHEBI:195195"/>
    </reaction>
</comment>
<dbReference type="PRINTS" id="PR00870">
    <property type="entry name" value="DNAPOLXBETA"/>
</dbReference>
<evidence type="ECO:0000256" key="15">
    <source>
        <dbReference type="ARBA" id="ARBA00023053"/>
    </source>
</evidence>
<dbReference type="SUPFAM" id="SSF81585">
    <property type="entry name" value="PsbU/PolX domain-like"/>
    <property type="match status" value="1"/>
</dbReference>
<evidence type="ECO:0000256" key="11">
    <source>
        <dbReference type="ARBA" id="ARBA00022763"/>
    </source>
</evidence>
<evidence type="ECO:0000256" key="2">
    <source>
        <dbReference type="ARBA" id="ARBA00004123"/>
    </source>
</evidence>
<dbReference type="InterPro" id="IPR010996">
    <property type="entry name" value="HHH_MUS81"/>
</dbReference>
<dbReference type="EC" id="2.7.7.7" evidence="25"/>
<proteinExistence type="inferred from homology"/>
<evidence type="ECO:0000256" key="6">
    <source>
        <dbReference type="ARBA" id="ARBA00022634"/>
    </source>
</evidence>
<evidence type="ECO:0000256" key="10">
    <source>
        <dbReference type="ARBA" id="ARBA00022723"/>
    </source>
</evidence>
<dbReference type="Gene3D" id="1.10.150.20">
    <property type="entry name" value="5' to 3' exonuclease, C-terminal subdomain"/>
    <property type="match status" value="1"/>
</dbReference>
<dbReference type="GO" id="GO:0006284">
    <property type="term" value="P:base-excision repair"/>
    <property type="evidence" value="ECO:0007669"/>
    <property type="project" value="TreeGrafter"/>
</dbReference>
<comment type="catalytic activity">
    <reaction evidence="23 25">
        <text>DNA(n) + a 2'-deoxyribonucleoside 5'-triphosphate = DNA(n+1) + diphosphate</text>
        <dbReference type="Rhea" id="RHEA:22508"/>
        <dbReference type="Rhea" id="RHEA-COMP:17339"/>
        <dbReference type="Rhea" id="RHEA-COMP:17340"/>
        <dbReference type="ChEBI" id="CHEBI:33019"/>
        <dbReference type="ChEBI" id="CHEBI:61560"/>
        <dbReference type="ChEBI" id="CHEBI:173112"/>
        <dbReference type="EC" id="2.7.7.7"/>
    </reaction>
</comment>
<keyword evidence="6" id="KW-0237">DNA synthesis</keyword>
<dbReference type="GO" id="GO:0046872">
    <property type="term" value="F:metal ion binding"/>
    <property type="evidence" value="ECO:0007669"/>
    <property type="project" value="UniProtKB-UniRule"/>
</dbReference>
<dbReference type="Pfam" id="PF14791">
    <property type="entry name" value="DNA_pol_B_thumb"/>
    <property type="match status" value="1"/>
</dbReference>
<dbReference type="EMBL" id="OU892282">
    <property type="protein sequence ID" value="CAG9770196.1"/>
    <property type="molecule type" value="Genomic_DNA"/>
</dbReference>
<comment type="function">
    <text evidence="25">DNA polymerase that functions in several pathways of DNA repair. Involved in base excision repair (BER) responsible for repair of lesions that give rise to abasic (AP) sites in DNA. Also contributes to DNA double-strand break repair by non-homologous end joining and homologous recombination. Has both template-dependent and template-independent (terminal transferase) DNA polymerase activities. Has also a 5'-deoxyribose-5-phosphate lyase (dRP lyase) activity.</text>
</comment>
<evidence type="ECO:0000256" key="3">
    <source>
        <dbReference type="ARBA" id="ARBA00004496"/>
    </source>
</evidence>
<dbReference type="InterPro" id="IPR037160">
    <property type="entry name" value="DNA_Pol_thumb_sf"/>
</dbReference>
<evidence type="ECO:0000313" key="28">
    <source>
        <dbReference type="EMBL" id="CAG9770196.1"/>
    </source>
</evidence>
<dbReference type="Gene3D" id="3.30.460.10">
    <property type="entry name" value="Beta Polymerase, domain 2"/>
    <property type="match status" value="1"/>
</dbReference>
<dbReference type="Pfam" id="PF10391">
    <property type="entry name" value="DNA_pol_lambd_f"/>
    <property type="match status" value="1"/>
</dbReference>
<organism evidence="28 29">
    <name type="scientific">Ceutorhynchus assimilis</name>
    <name type="common">cabbage seed weevil</name>
    <dbReference type="NCBI Taxonomy" id="467358"/>
    <lineage>
        <taxon>Eukaryota</taxon>
        <taxon>Metazoa</taxon>
        <taxon>Ecdysozoa</taxon>
        <taxon>Arthropoda</taxon>
        <taxon>Hexapoda</taxon>
        <taxon>Insecta</taxon>
        <taxon>Pterygota</taxon>
        <taxon>Neoptera</taxon>
        <taxon>Endopterygota</taxon>
        <taxon>Coleoptera</taxon>
        <taxon>Polyphaga</taxon>
        <taxon>Cucujiformia</taxon>
        <taxon>Curculionidae</taxon>
        <taxon>Ceutorhynchinae</taxon>
        <taxon>Ceutorhynchus</taxon>
    </lineage>
</organism>
<dbReference type="InterPro" id="IPR002054">
    <property type="entry name" value="DNA-dir_DNA_pol_X"/>
</dbReference>
<keyword evidence="9" id="KW-0235">DNA replication</keyword>
<dbReference type="InterPro" id="IPR029398">
    <property type="entry name" value="PolB_thumb"/>
</dbReference>
<evidence type="ECO:0000313" key="29">
    <source>
        <dbReference type="Proteomes" id="UP001152799"/>
    </source>
</evidence>
<keyword evidence="18" id="KW-0456">Lyase</keyword>
<evidence type="ECO:0000256" key="9">
    <source>
        <dbReference type="ARBA" id="ARBA00022705"/>
    </source>
</evidence>
<evidence type="ECO:0000256" key="22">
    <source>
        <dbReference type="ARBA" id="ARBA00045548"/>
    </source>
</evidence>
<keyword evidence="7 25" id="KW-0808">Transferase</keyword>
<dbReference type="InterPro" id="IPR018944">
    <property type="entry name" value="DNA_pol_lambd_fingers_domain"/>
</dbReference>
<keyword evidence="8 25" id="KW-0548">Nucleotidyltransferase</keyword>
<keyword evidence="15" id="KW-0915">Sodium</keyword>
<dbReference type="FunFam" id="1.10.150.110:FF:000002">
    <property type="entry name" value="DNA polymerase beta"/>
    <property type="match status" value="1"/>
</dbReference>
<feature type="domain" description="DNA-directed DNA polymerase X" evidence="27">
    <location>
        <begin position="12"/>
        <end position="334"/>
    </location>
</feature>
<reference evidence="28" key="1">
    <citation type="submission" date="2022-01" db="EMBL/GenBank/DDBJ databases">
        <authorList>
            <person name="King R."/>
        </authorList>
    </citation>
    <scope>NUCLEOTIDE SEQUENCE</scope>
</reference>
<dbReference type="Proteomes" id="UP001152799">
    <property type="component" value="Chromosome 6"/>
</dbReference>
<dbReference type="SMART" id="SM00483">
    <property type="entry name" value="POLXc"/>
    <property type="match status" value="1"/>
</dbReference>
<dbReference type="InterPro" id="IPR003583">
    <property type="entry name" value="Hlx-hairpin-Hlx_DNA-bd_motif"/>
</dbReference>
<evidence type="ECO:0000256" key="12">
    <source>
        <dbReference type="ARBA" id="ARBA00022842"/>
    </source>
</evidence>
<dbReference type="Pfam" id="PF14792">
    <property type="entry name" value="DNA_pol_B_palm"/>
    <property type="match status" value="1"/>
</dbReference>
<dbReference type="GO" id="GO:0005634">
    <property type="term" value="C:nucleus"/>
    <property type="evidence" value="ECO:0007669"/>
    <property type="project" value="UniProtKB-SubCell"/>
</dbReference>
<keyword evidence="16" id="KW-0238">DNA-binding</keyword>
<dbReference type="GO" id="GO:0005737">
    <property type="term" value="C:cytoplasm"/>
    <property type="evidence" value="ECO:0007669"/>
    <property type="project" value="UniProtKB-SubCell"/>
</dbReference>
<dbReference type="SUPFAM" id="SSF81301">
    <property type="entry name" value="Nucleotidyltransferase"/>
    <property type="match status" value="1"/>
</dbReference>
<evidence type="ECO:0000256" key="4">
    <source>
        <dbReference type="ARBA" id="ARBA00022481"/>
    </source>
</evidence>
<keyword evidence="10" id="KW-0479">Metal-binding</keyword>
<evidence type="ECO:0000256" key="7">
    <source>
        <dbReference type="ARBA" id="ARBA00022679"/>
    </source>
</evidence>
<keyword evidence="14 25" id="KW-0239">DNA-directed DNA polymerase</keyword>
<dbReference type="PANTHER" id="PTHR11276">
    <property type="entry name" value="DNA POLYMERASE TYPE-X FAMILY MEMBER"/>
    <property type="match status" value="1"/>
</dbReference>
<dbReference type="GO" id="GO:0003677">
    <property type="term" value="F:DNA binding"/>
    <property type="evidence" value="ECO:0007669"/>
    <property type="project" value="UniProtKB-UniRule"/>
</dbReference>
<dbReference type="GO" id="GO:0140078">
    <property type="term" value="F:class I DNA-(apurinic or apyrimidinic site) endonuclease activity"/>
    <property type="evidence" value="ECO:0007669"/>
    <property type="project" value="UniProtKB-EC"/>
</dbReference>
<name>A0A9N9QQK7_9CUCU</name>
<comment type="function">
    <text evidence="22">Repair polymerase that plays a key role in base-excision repair. During this process, the damaged base is excised by specific DNA glycosylases, the DNA backbone is nicked at the abasic site by an apurinic/apyrimidic (AP) endonuclease, and POLB removes 5'-deoxyribose-phosphate from the preincised AP site acting as a 5'-deoxyribose-phosphate lyase (5'-dRP lyase); through its DNA polymerase activity, it adds one nucleotide to the 3' end of the arising single-nucleotide gap. Conducts 'gap-filling' DNA synthesis in a stepwise distributive fashion rather than in a processive fashion as for other DNA polymerases. It is also able to cleave sugar-phosphate bonds 3' to an intact AP site, acting as an AP lyase.</text>
</comment>
<feature type="domain" description="Helix-hairpin-helix DNA-binding motif class 1" evidence="26">
    <location>
        <begin position="59"/>
        <end position="78"/>
    </location>
</feature>
<dbReference type="Gene3D" id="1.10.150.110">
    <property type="entry name" value="DNA polymerase beta, N-terminal domain-like"/>
    <property type="match status" value="1"/>
</dbReference>
<comment type="subcellular location">
    <subcellularLocation>
        <location evidence="3">Cytoplasm</location>
    </subcellularLocation>
    <subcellularLocation>
        <location evidence="2 25">Nucleus</location>
    </subcellularLocation>
</comment>
<evidence type="ECO:0000256" key="25">
    <source>
        <dbReference type="RuleBase" id="RU366014"/>
    </source>
</evidence>
<evidence type="ECO:0000259" key="26">
    <source>
        <dbReference type="SMART" id="SM00278"/>
    </source>
</evidence>
<accession>A0A9N9QQK7</accession>
<dbReference type="SMART" id="SM00278">
    <property type="entry name" value="HhH1"/>
    <property type="match status" value="2"/>
</dbReference>
<dbReference type="FunFam" id="3.30.210.10:FF:000002">
    <property type="entry name" value="DNA polymerase"/>
    <property type="match status" value="1"/>
</dbReference>
<evidence type="ECO:0000256" key="14">
    <source>
        <dbReference type="ARBA" id="ARBA00022932"/>
    </source>
</evidence>
<keyword evidence="29" id="KW-1185">Reference proteome</keyword>
<sequence length="335" mass="38364">MSKRKAPSSESNPNHDFCEFLTELAEYEKNINRNIHKYNAYRKAAATLAAHPTRVKSGAEAKKLPGVGDKISKKIDEFLQTGKLQKLEKIHNDDTSQAINLLARVTGIGPAKAQKLVQEGITTLEDLRKHQDKLTHHQIIGLKYFDDFEKKIPRKEIENIEKIIRQEIKDLDSKYEVTICGSYRRGKKESGDIDTLVTHPDYTSQEIKKGNKDLILKHIVEKLENCGLVTETLSLGDTKFMGACRLNSDLPTRRLDIRFQPYDQYYCSILYFTGSDMFNKRMRAHALEQGFTLNEYMLRPVGSTGVPGEAVEISSEEDIFDFIDFPYKKPEDRNE</sequence>
<dbReference type="OrthoDB" id="205514at2759"/>
<dbReference type="SUPFAM" id="SSF47802">
    <property type="entry name" value="DNA polymerase beta, N-terminal domain-like"/>
    <property type="match status" value="1"/>
</dbReference>
<keyword evidence="19 25" id="KW-0539">Nucleus</keyword>
<feature type="domain" description="Helix-hairpin-helix DNA-binding motif class 1" evidence="26">
    <location>
        <begin position="100"/>
        <end position="119"/>
    </location>
</feature>
<dbReference type="InterPro" id="IPR027421">
    <property type="entry name" value="DNA_pol_lamdba_lyase_dom_sf"/>
</dbReference>
<comment type="cofactor">
    <cofactor evidence="1">
        <name>Mg(2+)</name>
        <dbReference type="ChEBI" id="CHEBI:18420"/>
    </cofactor>
</comment>
<evidence type="ECO:0000256" key="20">
    <source>
        <dbReference type="ARBA" id="ARBA00044632"/>
    </source>
</evidence>
<dbReference type="InterPro" id="IPR028207">
    <property type="entry name" value="DNA_pol_B_palm_palm"/>
</dbReference>
<feature type="active site" description="Nucleophile; Schiff-base intermediate with DNA; for 5'-dRP lyase activity" evidence="24">
    <location>
        <position position="74"/>
    </location>
</feature>
<keyword evidence="13" id="KW-0832">Ubl conjugation</keyword>
<evidence type="ECO:0000256" key="24">
    <source>
        <dbReference type="PIRSR" id="PIRSR622312-50"/>
    </source>
</evidence>
<evidence type="ECO:0000259" key="27">
    <source>
        <dbReference type="SMART" id="SM00483"/>
    </source>
</evidence>
<evidence type="ECO:0000256" key="23">
    <source>
        <dbReference type="ARBA" id="ARBA00049244"/>
    </source>
</evidence>
<dbReference type="GO" id="GO:0003887">
    <property type="term" value="F:DNA-directed DNA polymerase activity"/>
    <property type="evidence" value="ECO:0007669"/>
    <property type="project" value="UniProtKB-UniRule"/>
</dbReference>
<dbReference type="InterPro" id="IPR043519">
    <property type="entry name" value="NT_sf"/>
</dbReference>
<evidence type="ECO:0000256" key="1">
    <source>
        <dbReference type="ARBA" id="ARBA00001946"/>
    </source>
</evidence>
<dbReference type="InterPro" id="IPR002008">
    <property type="entry name" value="DNA_pol_X_beta-like"/>
</dbReference>
<comment type="catalytic activity">
    <reaction evidence="20">
        <text>2'-deoxyribonucleotide-(2'-deoxyribose 5'-phosphate)-2'-deoxyribonucleotide-DNA = a 3'-end 2'-deoxyribonucleotide-(2,3-dehydro-2,3-deoxyribose 5'-phosphate)-DNA + a 5'-end 5'-phospho-2'-deoxyribonucleoside-DNA + H(+)</text>
        <dbReference type="Rhea" id="RHEA:66592"/>
        <dbReference type="Rhea" id="RHEA-COMP:13180"/>
        <dbReference type="Rhea" id="RHEA-COMP:16897"/>
        <dbReference type="Rhea" id="RHEA-COMP:17067"/>
        <dbReference type="ChEBI" id="CHEBI:15378"/>
        <dbReference type="ChEBI" id="CHEBI:136412"/>
        <dbReference type="ChEBI" id="CHEBI:157695"/>
        <dbReference type="ChEBI" id="CHEBI:167181"/>
        <dbReference type="EC" id="4.2.99.18"/>
    </reaction>
</comment>
<dbReference type="FunFam" id="1.10.150.20:FF:000026">
    <property type="entry name" value="DNA polymerase beta"/>
    <property type="match status" value="1"/>
</dbReference>
<dbReference type="GO" id="GO:0006303">
    <property type="term" value="P:double-strand break repair via nonhomologous end joining"/>
    <property type="evidence" value="ECO:0007669"/>
    <property type="project" value="TreeGrafter"/>
</dbReference>
<keyword evidence="5" id="KW-0963">Cytoplasm</keyword>
<evidence type="ECO:0000256" key="16">
    <source>
        <dbReference type="ARBA" id="ARBA00023125"/>
    </source>
</evidence>
<evidence type="ECO:0000256" key="5">
    <source>
        <dbReference type="ARBA" id="ARBA00022490"/>
    </source>
</evidence>
<evidence type="ECO:0000256" key="13">
    <source>
        <dbReference type="ARBA" id="ARBA00022843"/>
    </source>
</evidence>
<keyword evidence="17 25" id="KW-0234">DNA repair</keyword>
<evidence type="ECO:0000256" key="8">
    <source>
        <dbReference type="ARBA" id="ARBA00022695"/>
    </source>
</evidence>
<evidence type="ECO:0000256" key="21">
    <source>
        <dbReference type="ARBA" id="ARBA00044678"/>
    </source>
</evidence>